<dbReference type="Proteomes" id="UP000694620">
    <property type="component" value="Chromosome 9"/>
</dbReference>
<dbReference type="InterPro" id="IPR018506">
    <property type="entry name" value="Cyt_B5_heme-BS"/>
</dbReference>
<evidence type="ECO:0000313" key="17">
    <source>
        <dbReference type="Proteomes" id="UP000694620"/>
    </source>
</evidence>
<evidence type="ECO:0000256" key="7">
    <source>
        <dbReference type="ARBA" id="ARBA00022848"/>
    </source>
</evidence>
<dbReference type="SUPFAM" id="SSF55856">
    <property type="entry name" value="Cytochrome b5-like heme/steroid binding domain"/>
    <property type="match status" value="1"/>
</dbReference>
<dbReference type="InterPro" id="IPR036400">
    <property type="entry name" value="Cyt_B5-like_heme/steroid_sf"/>
</dbReference>
<sequence>MSHFKLWGKMVVERTPTDSSSQDKAVFTLEEVKKHNVSKNTWVIIHDKVYDVTHFLDEHPGGEEVLLEQAGGDATEKMLKQHYIGSSTFHSWRNDFLQIAKAAVVNLSVSGG</sequence>
<evidence type="ECO:0000256" key="1">
    <source>
        <dbReference type="ARBA" id="ARBA00004131"/>
    </source>
</evidence>
<dbReference type="PROSITE" id="PS00191">
    <property type="entry name" value="CYTOCHROME_B5_1"/>
    <property type="match status" value="1"/>
</dbReference>
<evidence type="ECO:0000256" key="6">
    <source>
        <dbReference type="ARBA" id="ARBA00022824"/>
    </source>
</evidence>
<protein>
    <recommendedName>
        <fullName evidence="13">Cytochrome b5</fullName>
    </recommendedName>
</protein>
<dbReference type="GO" id="GO:0046872">
    <property type="term" value="F:metal ion binding"/>
    <property type="evidence" value="ECO:0007669"/>
    <property type="project" value="UniProtKB-UniRule"/>
</dbReference>
<keyword evidence="17" id="KW-1185">Reference proteome</keyword>
<dbReference type="InterPro" id="IPR050668">
    <property type="entry name" value="Cytochrome_b5"/>
</dbReference>
<dbReference type="PRINTS" id="PR00363">
    <property type="entry name" value="CYTOCHROMEB5"/>
</dbReference>
<dbReference type="PANTHER" id="PTHR19359:SF150">
    <property type="entry name" value="CYTOCHROME B5"/>
    <property type="match status" value="1"/>
</dbReference>
<comment type="similarity">
    <text evidence="12 14">Belongs to the cytochrome b5 family.</text>
</comment>
<dbReference type="GO" id="GO:0020037">
    <property type="term" value="F:heme binding"/>
    <property type="evidence" value="ECO:0007669"/>
    <property type="project" value="UniProtKB-UniRule"/>
</dbReference>
<dbReference type="SMART" id="SM01117">
    <property type="entry name" value="Cyt-b5"/>
    <property type="match status" value="1"/>
</dbReference>
<evidence type="ECO:0000256" key="13">
    <source>
        <dbReference type="ARBA" id="ARBA00039806"/>
    </source>
</evidence>
<evidence type="ECO:0000256" key="9">
    <source>
        <dbReference type="ARBA" id="ARBA00023004"/>
    </source>
</evidence>
<reference evidence="16" key="1">
    <citation type="submission" date="2021-06" db="EMBL/GenBank/DDBJ databases">
        <authorList>
            <consortium name="Wellcome Sanger Institute Data Sharing"/>
        </authorList>
    </citation>
    <scope>NUCLEOTIDE SEQUENCE [LARGE SCALE GENOMIC DNA]</scope>
</reference>
<evidence type="ECO:0000256" key="8">
    <source>
        <dbReference type="ARBA" id="ARBA00022982"/>
    </source>
</evidence>
<keyword evidence="10" id="KW-0472">Membrane</keyword>
<keyword evidence="8" id="KW-0249">Electron transport</keyword>
<dbReference type="GeneTree" id="ENSGT00940000155584"/>
<evidence type="ECO:0000256" key="12">
    <source>
        <dbReference type="ARBA" id="ARBA00038168"/>
    </source>
</evidence>
<reference evidence="16" key="2">
    <citation type="submission" date="2025-08" db="UniProtKB">
        <authorList>
            <consortium name="Ensembl"/>
        </authorList>
    </citation>
    <scope>IDENTIFICATION</scope>
</reference>
<keyword evidence="9 14" id="KW-0408">Iron</keyword>
<keyword evidence="7" id="KW-0492">Microsome</keyword>
<organism evidence="16 17">
    <name type="scientific">Erpetoichthys calabaricus</name>
    <name type="common">Rope fish</name>
    <name type="synonym">Calamoichthys calabaricus</name>
    <dbReference type="NCBI Taxonomy" id="27687"/>
    <lineage>
        <taxon>Eukaryota</taxon>
        <taxon>Metazoa</taxon>
        <taxon>Chordata</taxon>
        <taxon>Craniata</taxon>
        <taxon>Vertebrata</taxon>
        <taxon>Euteleostomi</taxon>
        <taxon>Actinopterygii</taxon>
        <taxon>Polypteriformes</taxon>
        <taxon>Polypteridae</taxon>
        <taxon>Erpetoichthys</taxon>
    </lineage>
</organism>
<dbReference type="Pfam" id="PF00173">
    <property type="entry name" value="Cyt-b5"/>
    <property type="match status" value="1"/>
</dbReference>
<dbReference type="GO" id="GO:0005789">
    <property type="term" value="C:endoplasmic reticulum membrane"/>
    <property type="evidence" value="ECO:0007669"/>
    <property type="project" value="UniProtKB-SubCell"/>
</dbReference>
<dbReference type="Gene3D" id="3.10.120.10">
    <property type="entry name" value="Cytochrome b5-like heme/steroid binding domain"/>
    <property type="match status" value="1"/>
</dbReference>
<dbReference type="FunFam" id="3.10.120.10:FF:000007">
    <property type="entry name" value="Sulfite oxidase, mitochondrial"/>
    <property type="match status" value="1"/>
</dbReference>
<dbReference type="PANTHER" id="PTHR19359">
    <property type="entry name" value="CYTOCHROME B5"/>
    <property type="match status" value="1"/>
</dbReference>
<evidence type="ECO:0000256" key="3">
    <source>
        <dbReference type="ARBA" id="ARBA00022617"/>
    </source>
</evidence>
<evidence type="ECO:0000256" key="10">
    <source>
        <dbReference type="ARBA" id="ARBA00023136"/>
    </source>
</evidence>
<feature type="domain" description="Cytochrome b5 heme-binding" evidence="15">
    <location>
        <begin position="24"/>
        <end position="91"/>
    </location>
</feature>
<name>A0A8C4SVI3_ERPCA</name>
<dbReference type="Ensembl" id="ENSECRT00000023368.1">
    <property type="protein sequence ID" value="ENSECRP00000022875.1"/>
    <property type="gene ID" value="ENSECRG00000014333.1"/>
</dbReference>
<dbReference type="AlphaFoldDB" id="A0A8C4SVI3"/>
<evidence type="ECO:0000256" key="4">
    <source>
        <dbReference type="ARBA" id="ARBA00022692"/>
    </source>
</evidence>
<dbReference type="PROSITE" id="PS50255">
    <property type="entry name" value="CYTOCHROME_B5_2"/>
    <property type="match status" value="1"/>
</dbReference>
<evidence type="ECO:0000256" key="14">
    <source>
        <dbReference type="RuleBase" id="RU362121"/>
    </source>
</evidence>
<evidence type="ECO:0000256" key="5">
    <source>
        <dbReference type="ARBA" id="ARBA00022723"/>
    </source>
</evidence>
<evidence type="ECO:0000313" key="16">
    <source>
        <dbReference type="Ensembl" id="ENSECRP00000022875.1"/>
    </source>
</evidence>
<dbReference type="InterPro" id="IPR001199">
    <property type="entry name" value="Cyt_B5-like_heme/steroid-bd"/>
</dbReference>
<comment type="subcellular location">
    <subcellularLocation>
        <location evidence="1">Endoplasmic reticulum membrane</location>
        <topology evidence="1">Single-pass membrane protein</topology>
        <orientation evidence="1">Cytoplasmic side</orientation>
    </subcellularLocation>
    <subcellularLocation>
        <location evidence="11">Microsome membrane</location>
        <topology evidence="11">Single-pass membrane protein</topology>
        <orientation evidence="11">Cytoplasmic side</orientation>
    </subcellularLocation>
</comment>
<evidence type="ECO:0000256" key="11">
    <source>
        <dbReference type="ARBA" id="ARBA00037877"/>
    </source>
</evidence>
<keyword evidence="5 14" id="KW-0479">Metal-binding</keyword>
<evidence type="ECO:0000256" key="2">
    <source>
        <dbReference type="ARBA" id="ARBA00022448"/>
    </source>
</evidence>
<accession>A0A8C4SVI3</accession>
<keyword evidence="6" id="KW-0256">Endoplasmic reticulum</keyword>
<evidence type="ECO:0000259" key="15">
    <source>
        <dbReference type="PROSITE" id="PS50255"/>
    </source>
</evidence>
<proteinExistence type="inferred from homology"/>
<keyword evidence="4" id="KW-0812">Transmembrane</keyword>
<keyword evidence="2" id="KW-0813">Transport</keyword>
<keyword evidence="3 14" id="KW-0349">Heme</keyword>
<reference evidence="16" key="3">
    <citation type="submission" date="2025-09" db="UniProtKB">
        <authorList>
            <consortium name="Ensembl"/>
        </authorList>
    </citation>
    <scope>IDENTIFICATION</scope>
</reference>